<dbReference type="RefSeq" id="XP_009057009.1">
    <property type="nucleotide sequence ID" value="XM_009058761.1"/>
</dbReference>
<dbReference type="STRING" id="225164.V3ZM71"/>
<feature type="chain" id="PRO_5004715317" description="SCP domain-containing protein" evidence="2">
    <location>
        <begin position="19"/>
        <end position="355"/>
    </location>
</feature>
<dbReference type="EMBL" id="KB202094">
    <property type="protein sequence ID" value="ESO92458.1"/>
    <property type="molecule type" value="Genomic_DNA"/>
</dbReference>
<dbReference type="SUPFAM" id="SSF55797">
    <property type="entry name" value="PR-1-like"/>
    <property type="match status" value="1"/>
</dbReference>
<feature type="signal peptide" evidence="2">
    <location>
        <begin position="1"/>
        <end position="18"/>
    </location>
</feature>
<accession>V3ZM71</accession>
<dbReference type="PRINTS" id="PR00837">
    <property type="entry name" value="V5TPXLIKE"/>
</dbReference>
<feature type="region of interest" description="Disordered" evidence="1">
    <location>
        <begin position="73"/>
        <end position="95"/>
    </location>
</feature>
<sequence>MEFKLLLVLCFNIGLICSQKTKPIGSKPITVTTAAKTPATSTSPVTNGTGGPKFDLAALQKLLATFQMMQGAQGGNTAPSSSLPGVSSMPMPSANQISRKSNINANSLYQPELMNTNVPYMGNSLQQSRFQNQFLGGQFAPNVNVYRTNNHISSFEQMRLTRSYNLDEEQKFKILEEHNKFRSDVVQKRGTGAMNVLRWSEKLAAQASLEVMNCSYVNQGRGASLASVYEKYTGSSLVSEFMSRWSDEKNRFSLGENCSIQQTCRYSQAVWANTKQVGCAVQYCGDMSFIACSYSPVGNTVNQIAFSPSRGGICSACTTPPNMPVRCNSDHLCEWRTGLQILTMKCDTVKVRVVS</sequence>
<keyword evidence="2" id="KW-0732">Signal</keyword>
<dbReference type="KEGG" id="lgi:LOTGIDRAFT_233199"/>
<dbReference type="CTD" id="20249177"/>
<dbReference type="Gene3D" id="3.40.33.10">
    <property type="entry name" value="CAP"/>
    <property type="match status" value="1"/>
</dbReference>
<evidence type="ECO:0000313" key="5">
    <source>
        <dbReference type="Proteomes" id="UP000030746"/>
    </source>
</evidence>
<dbReference type="AlphaFoldDB" id="V3ZM71"/>
<feature type="compositionally biased region" description="Polar residues" evidence="1">
    <location>
        <begin position="73"/>
        <end position="85"/>
    </location>
</feature>
<reference evidence="4 5" key="1">
    <citation type="journal article" date="2013" name="Nature">
        <title>Insights into bilaterian evolution from three spiralian genomes.</title>
        <authorList>
            <person name="Simakov O."/>
            <person name="Marletaz F."/>
            <person name="Cho S.J."/>
            <person name="Edsinger-Gonzales E."/>
            <person name="Havlak P."/>
            <person name="Hellsten U."/>
            <person name="Kuo D.H."/>
            <person name="Larsson T."/>
            <person name="Lv J."/>
            <person name="Arendt D."/>
            <person name="Savage R."/>
            <person name="Osoegawa K."/>
            <person name="de Jong P."/>
            <person name="Grimwood J."/>
            <person name="Chapman J.A."/>
            <person name="Shapiro H."/>
            <person name="Aerts A."/>
            <person name="Otillar R.P."/>
            <person name="Terry A.Y."/>
            <person name="Boore J.L."/>
            <person name="Grigoriev I.V."/>
            <person name="Lindberg D.R."/>
            <person name="Seaver E.C."/>
            <person name="Weisblat D.A."/>
            <person name="Putnam N.H."/>
            <person name="Rokhsar D.S."/>
        </authorList>
    </citation>
    <scope>NUCLEOTIDE SEQUENCE [LARGE SCALE GENOMIC DNA]</scope>
</reference>
<dbReference type="Pfam" id="PF00188">
    <property type="entry name" value="CAP"/>
    <property type="match status" value="1"/>
</dbReference>
<dbReference type="CDD" id="cd05380">
    <property type="entry name" value="CAP_euk"/>
    <property type="match status" value="1"/>
</dbReference>
<name>V3ZM71_LOTGI</name>
<evidence type="ECO:0000313" key="4">
    <source>
        <dbReference type="EMBL" id="ESO92458.1"/>
    </source>
</evidence>
<evidence type="ECO:0000256" key="1">
    <source>
        <dbReference type="SAM" id="MobiDB-lite"/>
    </source>
</evidence>
<keyword evidence="5" id="KW-1185">Reference proteome</keyword>
<dbReference type="PANTHER" id="PTHR10334">
    <property type="entry name" value="CYSTEINE-RICH SECRETORY PROTEIN-RELATED"/>
    <property type="match status" value="1"/>
</dbReference>
<dbReference type="InterPro" id="IPR014044">
    <property type="entry name" value="CAP_dom"/>
</dbReference>
<evidence type="ECO:0000256" key="2">
    <source>
        <dbReference type="SAM" id="SignalP"/>
    </source>
</evidence>
<feature type="domain" description="SCP" evidence="3">
    <location>
        <begin position="169"/>
        <end position="302"/>
    </location>
</feature>
<dbReference type="Proteomes" id="UP000030746">
    <property type="component" value="Unassembled WGS sequence"/>
</dbReference>
<proteinExistence type="predicted"/>
<evidence type="ECO:0000259" key="3">
    <source>
        <dbReference type="SMART" id="SM00198"/>
    </source>
</evidence>
<dbReference type="SMART" id="SM00198">
    <property type="entry name" value="SCP"/>
    <property type="match status" value="1"/>
</dbReference>
<protein>
    <recommendedName>
        <fullName evidence="3">SCP domain-containing protein</fullName>
    </recommendedName>
</protein>
<dbReference type="OrthoDB" id="674273at2759"/>
<dbReference type="GeneID" id="20249177"/>
<organism evidence="4 5">
    <name type="scientific">Lottia gigantea</name>
    <name type="common">Giant owl limpet</name>
    <dbReference type="NCBI Taxonomy" id="225164"/>
    <lineage>
        <taxon>Eukaryota</taxon>
        <taxon>Metazoa</taxon>
        <taxon>Spiralia</taxon>
        <taxon>Lophotrochozoa</taxon>
        <taxon>Mollusca</taxon>
        <taxon>Gastropoda</taxon>
        <taxon>Patellogastropoda</taxon>
        <taxon>Lottioidea</taxon>
        <taxon>Lottiidae</taxon>
        <taxon>Lottia</taxon>
    </lineage>
</organism>
<gene>
    <name evidence="4" type="ORF">LOTGIDRAFT_233199</name>
</gene>
<dbReference type="InterPro" id="IPR035940">
    <property type="entry name" value="CAP_sf"/>
</dbReference>
<dbReference type="HOGENOM" id="CLU_781399_0_0_1"/>
<dbReference type="InterPro" id="IPR001283">
    <property type="entry name" value="CRISP-related"/>
</dbReference>